<comment type="caution">
    <text evidence="2">The sequence shown here is derived from an EMBL/GenBank/DDBJ whole genome shotgun (WGS) entry which is preliminary data.</text>
</comment>
<keyword evidence="1" id="KW-1133">Transmembrane helix</keyword>
<dbReference type="Proteomes" id="UP000654075">
    <property type="component" value="Unassembled WGS sequence"/>
</dbReference>
<feature type="transmembrane region" description="Helical" evidence="1">
    <location>
        <begin position="435"/>
        <end position="458"/>
    </location>
</feature>
<dbReference type="EMBL" id="CAJNNV010003588">
    <property type="protein sequence ID" value="CAE8589265.1"/>
    <property type="molecule type" value="Genomic_DNA"/>
</dbReference>
<name>A0A813DJS4_POLGL</name>
<feature type="transmembrane region" description="Helical" evidence="1">
    <location>
        <begin position="85"/>
        <end position="104"/>
    </location>
</feature>
<organism evidence="2 3">
    <name type="scientific">Polarella glacialis</name>
    <name type="common">Dinoflagellate</name>
    <dbReference type="NCBI Taxonomy" id="89957"/>
    <lineage>
        <taxon>Eukaryota</taxon>
        <taxon>Sar</taxon>
        <taxon>Alveolata</taxon>
        <taxon>Dinophyceae</taxon>
        <taxon>Suessiales</taxon>
        <taxon>Suessiaceae</taxon>
        <taxon>Polarella</taxon>
    </lineage>
</organism>
<feature type="transmembrane region" description="Helical" evidence="1">
    <location>
        <begin position="464"/>
        <end position="483"/>
    </location>
</feature>
<evidence type="ECO:0000313" key="2">
    <source>
        <dbReference type="EMBL" id="CAE8589265.1"/>
    </source>
</evidence>
<keyword evidence="1" id="KW-0812">Transmembrane</keyword>
<feature type="non-terminal residue" evidence="2">
    <location>
        <position position="1"/>
    </location>
</feature>
<sequence length="510" mass="54954">MDAGGTDGTFVSPVPVPDASAPPVLVVVAVAKWRRRKHRRQPGILSWPKDAKELGEKRDLLVHQLSQAQNCTLAFVVRRPLTFTLAAQLVIGPLCIAVCFLTAIDPDTQGMMHRNSEASLLGAAYRDAWLDSAEAPRQSQRAASGELVDDLPIEELYGPFSSVSGNASQPANASGGRRLGTSNDSHWVHFPLQLLYSHDGLLGRGHLLTELSLFAIRQFEENLRQGLMWRQLCAEGGADSSNSTLGSNCNPGESLVSFVWPEGLRYLIRTIGGSSLPLTGRGSQRLPVEWALATFGSGSAEGGESLDRLRRFLPEDFVLPEGEEAKALSLRQRYSTAEAAMQAFRGFLLDELRPALRAEVRRSDLPNFAAEGASKKLFLAGQGLSVYALSAELAKLEAFLLLGEEFGLSAGVGAPLLLLALVAQSSRGWRSAFVLSIFGLFLLFESVLLGFGITWLIVGRNPSAVNSFALFLLPWLCADVLLVELSAGWDCSISALSPVASQSPEVAADK</sequence>
<feature type="transmembrane region" description="Helical" evidence="1">
    <location>
        <begin position="406"/>
        <end position="423"/>
    </location>
</feature>
<dbReference type="AlphaFoldDB" id="A0A813DJS4"/>
<reference evidence="2" key="1">
    <citation type="submission" date="2021-02" db="EMBL/GenBank/DDBJ databases">
        <authorList>
            <person name="Dougan E. K."/>
            <person name="Rhodes N."/>
            <person name="Thang M."/>
            <person name="Chan C."/>
        </authorList>
    </citation>
    <scope>NUCLEOTIDE SEQUENCE</scope>
</reference>
<keyword evidence="3" id="KW-1185">Reference proteome</keyword>
<evidence type="ECO:0000313" key="3">
    <source>
        <dbReference type="Proteomes" id="UP000654075"/>
    </source>
</evidence>
<evidence type="ECO:0000256" key="1">
    <source>
        <dbReference type="SAM" id="Phobius"/>
    </source>
</evidence>
<keyword evidence="1" id="KW-0472">Membrane</keyword>
<proteinExistence type="predicted"/>
<gene>
    <name evidence="2" type="ORF">PGLA1383_LOCUS8035</name>
</gene>
<accession>A0A813DJS4</accession>
<protein>
    <submittedName>
        <fullName evidence="2">Uncharacterized protein</fullName>
    </submittedName>
</protein>